<dbReference type="KEGG" id="pez:HWQ56_21535"/>
<dbReference type="Pfam" id="PF17186">
    <property type="entry name" value="Lipocalin_9"/>
    <property type="match status" value="1"/>
</dbReference>
<proteinExistence type="predicted"/>
<accession>A0A7D5D9H8</accession>
<evidence type="ECO:0000259" key="2">
    <source>
        <dbReference type="Pfam" id="PF07143"/>
    </source>
</evidence>
<dbReference type="PANTHER" id="PTHR38591">
    <property type="entry name" value="HYDROLASE"/>
    <property type="match status" value="1"/>
</dbReference>
<dbReference type="RefSeq" id="WP_176571744.1">
    <property type="nucleotide sequence ID" value="NZ_CP056030.1"/>
</dbReference>
<evidence type="ECO:0000313" key="4">
    <source>
        <dbReference type="Proteomes" id="UP000509568"/>
    </source>
</evidence>
<dbReference type="Gene3D" id="2.40.370.10">
    <property type="entry name" value="AttH-like domain"/>
    <property type="match status" value="2"/>
</dbReference>
<feature type="chain" id="PRO_5028907861" evidence="1">
    <location>
        <begin position="22"/>
        <end position="360"/>
    </location>
</feature>
<dbReference type="InterPro" id="IPR023374">
    <property type="entry name" value="AttH-like_dom_sf"/>
</dbReference>
<protein>
    <submittedName>
        <fullName evidence="3">Iron ABC transporter permease</fullName>
    </submittedName>
</protein>
<keyword evidence="1" id="KW-0732">Signal</keyword>
<dbReference type="SUPFAM" id="SSF159245">
    <property type="entry name" value="AttH-like"/>
    <property type="match status" value="1"/>
</dbReference>
<dbReference type="PANTHER" id="PTHR38591:SF1">
    <property type="entry name" value="BLL1000 PROTEIN"/>
    <property type="match status" value="1"/>
</dbReference>
<keyword evidence="4" id="KW-1185">Reference proteome</keyword>
<dbReference type="EMBL" id="CP056030">
    <property type="protein sequence ID" value="QKZ06218.1"/>
    <property type="molecule type" value="Genomic_DNA"/>
</dbReference>
<dbReference type="InterPro" id="IPR010791">
    <property type="entry name" value="AttH_dom"/>
</dbReference>
<feature type="domain" description="AttH" evidence="2">
    <location>
        <begin position="62"/>
        <end position="234"/>
    </location>
</feature>
<reference evidence="3 4" key="1">
    <citation type="submission" date="2020-06" db="EMBL/GenBank/DDBJ databases">
        <title>Pseudomonas eucalypticola sp. nov., an endophyte of Eucalyptus dunnii leaves with biocontrol ability of eucalyptus leaf blight.</title>
        <authorList>
            <person name="Liu Y."/>
            <person name="Song Z."/>
            <person name="Zeng H."/>
            <person name="Lu M."/>
            <person name="Wang X."/>
            <person name="Lian X."/>
            <person name="Zhang Q."/>
        </authorList>
    </citation>
    <scope>NUCLEOTIDE SEQUENCE [LARGE SCALE GENOMIC DNA]</scope>
    <source>
        <strain evidence="3 4">NP-1</strain>
    </source>
</reference>
<dbReference type="PROSITE" id="PS51257">
    <property type="entry name" value="PROKAR_LIPOPROTEIN"/>
    <property type="match status" value="1"/>
</dbReference>
<evidence type="ECO:0000256" key="1">
    <source>
        <dbReference type="SAM" id="SignalP"/>
    </source>
</evidence>
<evidence type="ECO:0000313" key="3">
    <source>
        <dbReference type="EMBL" id="QKZ06218.1"/>
    </source>
</evidence>
<dbReference type="Proteomes" id="UP000509568">
    <property type="component" value="Chromosome"/>
</dbReference>
<sequence length="360" mass="39211">MNVSKKAVGIGLLGLLLSACDAPPPPTGFAGLGGQAAGFAQVTPGAPLVFPRDHGAHPDYRIEWWYVTANLSAADGSVFGAQWTLFRSAQAPGAEAPGWSHRTVWLGHAALTGANWQHSAQALARGGIGQAGVETQPFAAWIDDWRLDNPAPSTAHLGNLRVQARAADFSYELNLRTDRPLVLQGVQGYSQKSQQGQASWYYSQPFYQVSGQVQTPDGQWHVTGQAWLDHEWSSQPLAANQQGWDWFSLHLDDGAQVMLFRLRQQGGPDFVSGSWTDADGHSEALDSGQVQLRPMGANATLDQHRAPTQWQVRIPTHGLDIRVEAFNPDAWMKVTPPYWEGPVRITGSHAGQGYLEMTGY</sequence>
<feature type="signal peptide" evidence="1">
    <location>
        <begin position="1"/>
        <end position="21"/>
    </location>
</feature>
<gene>
    <name evidence="3" type="ORF">HWQ56_21535</name>
</gene>
<organism evidence="3 4">
    <name type="scientific">Pseudomonas eucalypticola</name>
    <dbReference type="NCBI Taxonomy" id="2599595"/>
    <lineage>
        <taxon>Bacteria</taxon>
        <taxon>Pseudomonadati</taxon>
        <taxon>Pseudomonadota</taxon>
        <taxon>Gammaproteobacteria</taxon>
        <taxon>Pseudomonadales</taxon>
        <taxon>Pseudomonadaceae</taxon>
        <taxon>Pseudomonas</taxon>
    </lineage>
</organism>
<dbReference type="Pfam" id="PF07143">
    <property type="entry name" value="CrtC"/>
    <property type="match status" value="1"/>
</dbReference>
<name>A0A7D5D9H8_9PSED</name>
<dbReference type="AlphaFoldDB" id="A0A7D5D9H8"/>